<dbReference type="STRING" id="7574.A0A1S3IP67"/>
<evidence type="ECO:0000256" key="1">
    <source>
        <dbReference type="ARBA" id="ARBA00004323"/>
    </source>
</evidence>
<keyword evidence="6 12" id="KW-0812">Transmembrane</keyword>
<dbReference type="InterPro" id="IPR055270">
    <property type="entry name" value="Glyco_tran_10_C"/>
</dbReference>
<dbReference type="RefSeq" id="XP_013400015.1">
    <property type="nucleotide sequence ID" value="XM_013544561.2"/>
</dbReference>
<evidence type="ECO:0000256" key="2">
    <source>
        <dbReference type="ARBA" id="ARBA00004922"/>
    </source>
</evidence>
<dbReference type="Pfam" id="PF17039">
    <property type="entry name" value="Glyco_tran_10_N"/>
    <property type="match status" value="1"/>
</dbReference>
<comment type="similarity">
    <text evidence="3 12">Belongs to the glycosyltransferase 10 family.</text>
</comment>
<feature type="transmembrane region" description="Helical" evidence="12">
    <location>
        <begin position="21"/>
        <end position="38"/>
    </location>
</feature>
<evidence type="ECO:0000259" key="13">
    <source>
        <dbReference type="Pfam" id="PF00852"/>
    </source>
</evidence>
<dbReference type="FunFam" id="3.40.50.11660:FF:000004">
    <property type="entry name" value="Glycoprotein 3-alpha-L-fucosyltransferase A"/>
    <property type="match status" value="1"/>
</dbReference>
<dbReference type="EC" id="2.4.1.-" evidence="12"/>
<dbReference type="PANTHER" id="PTHR48438">
    <property type="entry name" value="ALPHA-(1,3)-FUCOSYLTRANSFERASE C-RELATED"/>
    <property type="match status" value="1"/>
</dbReference>
<dbReference type="InterPro" id="IPR038577">
    <property type="entry name" value="GT10-like_C_sf"/>
</dbReference>
<keyword evidence="8 12" id="KW-1133">Transmembrane helix</keyword>
<evidence type="ECO:0000256" key="5">
    <source>
        <dbReference type="ARBA" id="ARBA00022679"/>
    </source>
</evidence>
<feature type="domain" description="Fucosyltransferase N-terminal" evidence="14">
    <location>
        <begin position="102"/>
        <end position="209"/>
    </location>
</feature>
<name>A0A1S3IP67_LINAN</name>
<evidence type="ECO:0000256" key="10">
    <source>
        <dbReference type="ARBA" id="ARBA00023136"/>
    </source>
</evidence>
<keyword evidence="7" id="KW-0735">Signal-anchor</keyword>
<dbReference type="GO" id="GO:0032580">
    <property type="term" value="C:Golgi cisterna membrane"/>
    <property type="evidence" value="ECO:0007669"/>
    <property type="project" value="UniProtKB-SubCell"/>
</dbReference>
<accession>A0A1S3IP67</accession>
<evidence type="ECO:0000256" key="9">
    <source>
        <dbReference type="ARBA" id="ARBA00023034"/>
    </source>
</evidence>
<keyword evidence="9 12" id="KW-0333">Golgi apparatus</keyword>
<evidence type="ECO:0000313" key="16">
    <source>
        <dbReference type="RefSeq" id="XP_013400015.1"/>
    </source>
</evidence>
<dbReference type="InterPro" id="IPR001503">
    <property type="entry name" value="Glyco_trans_10"/>
</dbReference>
<protein>
    <recommendedName>
        <fullName evidence="12">Fucosyltransferase</fullName>
        <ecNumber evidence="12">2.4.1.-</ecNumber>
    </recommendedName>
</protein>
<dbReference type="UniPathway" id="UPA00378"/>
<keyword evidence="5 12" id="KW-0808">Transferase</keyword>
<evidence type="ECO:0000256" key="6">
    <source>
        <dbReference type="ARBA" id="ARBA00022692"/>
    </source>
</evidence>
<dbReference type="FunCoup" id="A0A1S3IP67">
    <property type="interactions" value="38"/>
</dbReference>
<dbReference type="OrthoDB" id="427096at2759"/>
<evidence type="ECO:0000256" key="8">
    <source>
        <dbReference type="ARBA" id="ARBA00022989"/>
    </source>
</evidence>
<evidence type="ECO:0000256" key="3">
    <source>
        <dbReference type="ARBA" id="ARBA00008919"/>
    </source>
</evidence>
<comment type="subcellular location">
    <subcellularLocation>
        <location evidence="1">Golgi apparatus membrane</location>
        <topology evidence="1">Single-pass type II membrane protein</topology>
    </subcellularLocation>
    <subcellularLocation>
        <location evidence="12">Golgi apparatus</location>
        <location evidence="12">Golgi stack membrane</location>
        <topology evidence="12">Single-pass type II membrane protein</topology>
    </subcellularLocation>
</comment>
<gene>
    <name evidence="16" type="primary">LOC106166131</name>
</gene>
<dbReference type="KEGG" id="lak:106166131"/>
<dbReference type="GO" id="GO:0008417">
    <property type="term" value="F:fucosyltransferase activity"/>
    <property type="evidence" value="ECO:0007669"/>
    <property type="project" value="InterPro"/>
</dbReference>
<dbReference type="Pfam" id="PF00852">
    <property type="entry name" value="Glyco_transf_10"/>
    <property type="match status" value="1"/>
</dbReference>
<dbReference type="Proteomes" id="UP000085678">
    <property type="component" value="Unplaced"/>
</dbReference>
<evidence type="ECO:0000256" key="4">
    <source>
        <dbReference type="ARBA" id="ARBA00022676"/>
    </source>
</evidence>
<dbReference type="SUPFAM" id="SSF53756">
    <property type="entry name" value="UDP-Glycosyltransferase/glycogen phosphorylase"/>
    <property type="match status" value="1"/>
</dbReference>
<keyword evidence="10 12" id="KW-0472">Membrane</keyword>
<evidence type="ECO:0000256" key="11">
    <source>
        <dbReference type="ARBA" id="ARBA00023180"/>
    </source>
</evidence>
<evidence type="ECO:0000256" key="12">
    <source>
        <dbReference type="RuleBase" id="RU003832"/>
    </source>
</evidence>
<dbReference type="GeneID" id="106166131"/>
<reference evidence="16" key="1">
    <citation type="submission" date="2025-08" db="UniProtKB">
        <authorList>
            <consortium name="RefSeq"/>
        </authorList>
    </citation>
    <scope>IDENTIFICATION</scope>
    <source>
        <tissue evidence="16">Gonads</tissue>
    </source>
</reference>
<comment type="pathway">
    <text evidence="2">Protein modification; protein glycosylation.</text>
</comment>
<evidence type="ECO:0000313" key="15">
    <source>
        <dbReference type="Proteomes" id="UP000085678"/>
    </source>
</evidence>
<feature type="domain" description="Fucosyltransferase C-terminal" evidence="13">
    <location>
        <begin position="228"/>
        <end position="399"/>
    </location>
</feature>
<keyword evidence="15" id="KW-1185">Reference proteome</keyword>
<sequence>MVLTRQVEVEMVSISRLVKRVVFLIPLGFFILIFLWSHRSKGNGAVLKREELEHSEQVGHSNSDLSRRPNRQKTDFHSPAQIAIHPETLPQKHDELTLSKLKNKTLLFWDWNWNPLGSKFYDLMEVRHCPVKACKLTKDRNLVNQADVVFFLNGQSTPKTGPTYRHPSQRWVWVEGESPCHSRPLDKSWDGLFNWTMVYRADADVLLPYTEIAKRDTPIKKDYFSITKSKKKLVAWMVSNCKTPSRRMDYVKELQKYIEVDIYGACGPLKCERSGSWGWETTCLDLLARDYKFYLAFENSISLDYVTEKFYKTVNIDIVAVTRGNTNYTRTGIRPEWHINTDDFNSPKELAEYLHMLDKNPEKYVKYLEWKNEYRQLPDRAFCHLCERLHFQEEPPKSYSWDELNAFFWKDHCLSPKDI</sequence>
<keyword evidence="11" id="KW-0325">Glycoprotein</keyword>
<dbReference type="AlphaFoldDB" id="A0A1S3IP67"/>
<dbReference type="Gene3D" id="3.40.50.11660">
    <property type="entry name" value="Glycosyl transferase family 10, C-terminal domain"/>
    <property type="match status" value="1"/>
</dbReference>
<dbReference type="GO" id="GO:0000139">
    <property type="term" value="C:Golgi membrane"/>
    <property type="evidence" value="ECO:0007669"/>
    <property type="project" value="UniProtKB-SubCell"/>
</dbReference>
<evidence type="ECO:0000256" key="7">
    <source>
        <dbReference type="ARBA" id="ARBA00022968"/>
    </source>
</evidence>
<dbReference type="InParanoid" id="A0A1S3IP67"/>
<dbReference type="PANTHER" id="PTHR48438:SF1">
    <property type="entry name" value="ALPHA-(1,3)-FUCOSYLTRANSFERASE C-RELATED"/>
    <property type="match status" value="1"/>
</dbReference>
<evidence type="ECO:0000259" key="14">
    <source>
        <dbReference type="Pfam" id="PF17039"/>
    </source>
</evidence>
<dbReference type="InterPro" id="IPR031481">
    <property type="entry name" value="Glyco_tran_10_N"/>
</dbReference>
<proteinExistence type="inferred from homology"/>
<keyword evidence="4 12" id="KW-0328">Glycosyltransferase</keyword>
<organism evidence="15 16">
    <name type="scientific">Lingula anatina</name>
    <name type="common">Brachiopod</name>
    <name type="synonym">Lingula unguis</name>
    <dbReference type="NCBI Taxonomy" id="7574"/>
    <lineage>
        <taxon>Eukaryota</taxon>
        <taxon>Metazoa</taxon>
        <taxon>Spiralia</taxon>
        <taxon>Lophotrochozoa</taxon>
        <taxon>Brachiopoda</taxon>
        <taxon>Linguliformea</taxon>
        <taxon>Lingulata</taxon>
        <taxon>Lingulida</taxon>
        <taxon>Linguloidea</taxon>
        <taxon>Lingulidae</taxon>
        <taxon>Lingula</taxon>
    </lineage>
</organism>